<keyword evidence="10" id="KW-1185">Reference proteome</keyword>
<sequence length="332" mass="35353">MLSKPIPFIGATALSLLISFTTAIPQLALDVDFADPCLVQLSNGTWYAFATTNNVLNIQMAYSEDFVNWSLASNYDALPGPFPSWVYKSPQAWAPDVIQRKDGNFLMYFSAASNESAASGDVKHCVGAAISPNVTGPYTPTDSTVACDLDGGGSIDAAGFIDDDEDKTMYVVYKVDGSNLDSGDNVYPTPIMLQQVENDGITPIGSAVQLLDRDPNGGDGPLIEAPSLYKSDGIYYLTFSSAMFNTPQYDSSYAYATSITGPWTKQHSPYAPLLQTGKESSVGVLTGPGGTSFSKDGSKIAFHASRNGNNADDGRAFYVANITLGNDIITIL</sequence>
<keyword evidence="3 7" id="KW-0378">Hydrolase</keyword>
<feature type="site" description="Important for catalytic activity, responsible for pKa modulation of the active site Glu and correct orientation of both the proton donor and substrate" evidence="6">
    <location>
        <position position="156"/>
    </location>
</feature>
<feature type="signal peptide" evidence="8">
    <location>
        <begin position="1"/>
        <end position="23"/>
    </location>
</feature>
<dbReference type="PANTHER" id="PTHR42812:SF5">
    <property type="entry name" value="ENDO-ARABINASE"/>
    <property type="match status" value="1"/>
</dbReference>
<dbReference type="InterPro" id="IPR023296">
    <property type="entry name" value="Glyco_hydro_beta-prop_sf"/>
</dbReference>
<dbReference type="KEGG" id="trg:TRUGW13939_10281"/>
<keyword evidence="2 8" id="KW-0732">Signal</keyword>
<evidence type="ECO:0000313" key="9">
    <source>
        <dbReference type="EMBL" id="QKX63113.1"/>
    </source>
</evidence>
<dbReference type="OrthoDB" id="3879658at2759"/>
<dbReference type="AlphaFoldDB" id="A0A7H8RF02"/>
<dbReference type="RefSeq" id="XP_035349287.1">
    <property type="nucleotide sequence ID" value="XM_035493394.1"/>
</dbReference>
<dbReference type="EMBL" id="CP055902">
    <property type="protein sequence ID" value="QKX63113.1"/>
    <property type="molecule type" value="Genomic_DNA"/>
</dbReference>
<evidence type="ECO:0000256" key="1">
    <source>
        <dbReference type="ARBA" id="ARBA00009865"/>
    </source>
</evidence>
<evidence type="ECO:0000313" key="10">
    <source>
        <dbReference type="Proteomes" id="UP000509510"/>
    </source>
</evidence>
<dbReference type="Gene3D" id="2.115.10.20">
    <property type="entry name" value="Glycosyl hydrolase domain, family 43"/>
    <property type="match status" value="1"/>
</dbReference>
<dbReference type="SUPFAM" id="SSF75005">
    <property type="entry name" value="Arabinanase/levansucrase/invertase"/>
    <property type="match status" value="1"/>
</dbReference>
<accession>A0A7H8RF02</accession>
<reference evidence="10" key="1">
    <citation type="submission" date="2020-06" db="EMBL/GenBank/DDBJ databases">
        <title>A chromosome-scale genome assembly of Talaromyces rugulosus W13939.</title>
        <authorList>
            <person name="Wang B."/>
            <person name="Guo L."/>
            <person name="Ye K."/>
            <person name="Wang L."/>
        </authorList>
    </citation>
    <scope>NUCLEOTIDE SEQUENCE [LARGE SCALE GENOMIC DNA]</scope>
    <source>
        <strain evidence="10">W13939</strain>
    </source>
</reference>
<evidence type="ECO:0000256" key="6">
    <source>
        <dbReference type="PIRSR" id="PIRSR606710-2"/>
    </source>
</evidence>
<feature type="active site" description="Proton acceptor" evidence="5">
    <location>
        <position position="35"/>
    </location>
</feature>
<dbReference type="InterPro" id="IPR006710">
    <property type="entry name" value="Glyco_hydro_43"/>
</dbReference>
<dbReference type="GO" id="GO:0004553">
    <property type="term" value="F:hydrolase activity, hydrolyzing O-glycosyl compounds"/>
    <property type="evidence" value="ECO:0007669"/>
    <property type="project" value="InterPro"/>
</dbReference>
<feature type="chain" id="PRO_5028874630" evidence="8">
    <location>
        <begin position="24"/>
        <end position="332"/>
    </location>
</feature>
<evidence type="ECO:0000256" key="8">
    <source>
        <dbReference type="SAM" id="SignalP"/>
    </source>
</evidence>
<evidence type="ECO:0000256" key="5">
    <source>
        <dbReference type="PIRSR" id="PIRSR606710-1"/>
    </source>
</evidence>
<feature type="active site" description="Proton donor" evidence="5">
    <location>
        <position position="224"/>
    </location>
</feature>
<keyword evidence="4 7" id="KW-0326">Glycosidase</keyword>
<evidence type="ECO:0000256" key="2">
    <source>
        <dbReference type="ARBA" id="ARBA00022729"/>
    </source>
</evidence>
<dbReference type="InterPro" id="IPR051795">
    <property type="entry name" value="Glycosyl_Hydrlase_43"/>
</dbReference>
<dbReference type="GO" id="GO:0005975">
    <property type="term" value="P:carbohydrate metabolic process"/>
    <property type="evidence" value="ECO:0007669"/>
    <property type="project" value="InterPro"/>
</dbReference>
<proteinExistence type="inferred from homology"/>
<organism evidence="9 10">
    <name type="scientific">Talaromyces rugulosus</name>
    <name type="common">Penicillium rugulosum</name>
    <dbReference type="NCBI Taxonomy" id="121627"/>
    <lineage>
        <taxon>Eukaryota</taxon>
        <taxon>Fungi</taxon>
        <taxon>Dikarya</taxon>
        <taxon>Ascomycota</taxon>
        <taxon>Pezizomycotina</taxon>
        <taxon>Eurotiomycetes</taxon>
        <taxon>Eurotiomycetidae</taxon>
        <taxon>Eurotiales</taxon>
        <taxon>Trichocomaceae</taxon>
        <taxon>Talaromyces</taxon>
        <taxon>Talaromyces sect. Islandici</taxon>
    </lineage>
</organism>
<dbReference type="Proteomes" id="UP000509510">
    <property type="component" value="Chromosome V"/>
</dbReference>
<dbReference type="Pfam" id="PF04616">
    <property type="entry name" value="Glyco_hydro_43"/>
    <property type="match status" value="1"/>
</dbReference>
<dbReference type="GeneID" id="55997762"/>
<name>A0A7H8RF02_TALRU</name>
<dbReference type="PANTHER" id="PTHR42812">
    <property type="entry name" value="BETA-XYLOSIDASE"/>
    <property type="match status" value="1"/>
</dbReference>
<gene>
    <name evidence="9" type="ORF">TRUGW13939_10281</name>
</gene>
<evidence type="ECO:0000256" key="3">
    <source>
        <dbReference type="ARBA" id="ARBA00022801"/>
    </source>
</evidence>
<comment type="similarity">
    <text evidence="1 7">Belongs to the glycosyl hydrolase 43 family.</text>
</comment>
<protein>
    <submittedName>
        <fullName evidence="9">Uncharacterized protein</fullName>
    </submittedName>
</protein>
<evidence type="ECO:0000256" key="7">
    <source>
        <dbReference type="RuleBase" id="RU361187"/>
    </source>
</evidence>
<evidence type="ECO:0000256" key="4">
    <source>
        <dbReference type="ARBA" id="ARBA00023295"/>
    </source>
</evidence>
<dbReference type="CDD" id="cd08999">
    <property type="entry name" value="GH43_ABN-like"/>
    <property type="match status" value="1"/>
</dbReference>